<dbReference type="Proteomes" id="UP000050863">
    <property type="component" value="Unassembled WGS sequence"/>
</dbReference>
<reference evidence="1 2" key="1">
    <citation type="submission" date="2014-03" db="EMBL/GenBank/DDBJ databases">
        <title>Bradyrhizobium valentinum sp. nov., isolated from effective nodules of Lupinus mariae-josephae, a lupine endemic of basic-lime soils in Eastern Spain.</title>
        <authorList>
            <person name="Duran D."/>
            <person name="Rey L."/>
            <person name="Navarro A."/>
            <person name="Busquets A."/>
            <person name="Imperial J."/>
            <person name="Ruiz-Argueso T."/>
        </authorList>
    </citation>
    <scope>NUCLEOTIDE SEQUENCE [LARGE SCALE GENOMIC DNA]</scope>
    <source>
        <strain evidence="1 2">PAC68</strain>
    </source>
</reference>
<gene>
    <name evidence="1" type="ORF">CQ12_22010</name>
</gene>
<dbReference type="AlphaFoldDB" id="A0A0R3M342"/>
<accession>A0A0R3M342</accession>
<name>A0A0R3M342_9BRAD</name>
<evidence type="ECO:0000313" key="2">
    <source>
        <dbReference type="Proteomes" id="UP000050863"/>
    </source>
</evidence>
<keyword evidence="2" id="KW-1185">Reference proteome</keyword>
<dbReference type="STRING" id="280332.CQ12_22010"/>
<evidence type="ECO:0000313" key="1">
    <source>
        <dbReference type="EMBL" id="KRR11494.1"/>
    </source>
</evidence>
<dbReference type="EMBL" id="LLXZ01000046">
    <property type="protein sequence ID" value="KRR11494.1"/>
    <property type="molecule type" value="Genomic_DNA"/>
</dbReference>
<protein>
    <submittedName>
        <fullName evidence="1">Uncharacterized protein</fullName>
    </submittedName>
</protein>
<organism evidence="1 2">
    <name type="scientific">Bradyrhizobium jicamae</name>
    <dbReference type="NCBI Taxonomy" id="280332"/>
    <lineage>
        <taxon>Bacteria</taxon>
        <taxon>Pseudomonadati</taxon>
        <taxon>Pseudomonadota</taxon>
        <taxon>Alphaproteobacteria</taxon>
        <taxon>Hyphomicrobiales</taxon>
        <taxon>Nitrobacteraceae</taxon>
        <taxon>Bradyrhizobium</taxon>
    </lineage>
</organism>
<sequence>MRTEEARPTQRRRDIPVDRFEVVCDEGSQARNQGAFYPEAGNTVALISPNNGCRQATIVARSQQ</sequence>
<comment type="caution">
    <text evidence="1">The sequence shown here is derived from an EMBL/GenBank/DDBJ whole genome shotgun (WGS) entry which is preliminary data.</text>
</comment>
<proteinExistence type="predicted"/>